<dbReference type="EMBL" id="JADWYS010000001">
    <property type="protein sequence ID" value="MBG9389584.1"/>
    <property type="molecule type" value="Genomic_DNA"/>
</dbReference>
<dbReference type="Proteomes" id="UP000651050">
    <property type="component" value="Unassembled WGS sequence"/>
</dbReference>
<protein>
    <submittedName>
        <fullName evidence="4">Cobalamin-dependent protein</fullName>
    </submittedName>
</protein>
<name>A0A931MI87_9BURK</name>
<dbReference type="Gene3D" id="3.40.50.280">
    <property type="entry name" value="Cobalamin-binding domain"/>
    <property type="match status" value="1"/>
</dbReference>
<evidence type="ECO:0000313" key="5">
    <source>
        <dbReference type="Proteomes" id="UP000651050"/>
    </source>
</evidence>
<dbReference type="GO" id="GO:0006355">
    <property type="term" value="P:regulation of DNA-templated transcription"/>
    <property type="evidence" value="ECO:0007669"/>
    <property type="project" value="InterPro"/>
</dbReference>
<evidence type="ECO:0000259" key="3">
    <source>
        <dbReference type="PROSITE" id="PS51332"/>
    </source>
</evidence>
<dbReference type="Pfam" id="PF13411">
    <property type="entry name" value="MerR_1"/>
    <property type="match status" value="1"/>
</dbReference>
<dbReference type="SUPFAM" id="SSF52242">
    <property type="entry name" value="Cobalamin (vitamin B12)-binding domain"/>
    <property type="match status" value="1"/>
</dbReference>
<dbReference type="PROSITE" id="PS51332">
    <property type="entry name" value="B12_BINDING"/>
    <property type="match status" value="1"/>
</dbReference>
<evidence type="ECO:0000259" key="2">
    <source>
        <dbReference type="PROSITE" id="PS50937"/>
    </source>
</evidence>
<dbReference type="SUPFAM" id="SSF46955">
    <property type="entry name" value="Putative DNA-binding domain"/>
    <property type="match status" value="1"/>
</dbReference>
<feature type="domain" description="B12-binding" evidence="3">
    <location>
        <begin position="184"/>
        <end position="309"/>
    </location>
</feature>
<accession>A0A931MI87</accession>
<proteinExistence type="predicted"/>
<dbReference type="Gene3D" id="1.10.1660.10">
    <property type="match status" value="1"/>
</dbReference>
<dbReference type="Gene3D" id="1.10.1240.10">
    <property type="entry name" value="Methionine synthase domain"/>
    <property type="match status" value="1"/>
</dbReference>
<gene>
    <name evidence="4" type="ORF">I5803_16260</name>
</gene>
<feature type="domain" description="HTH merR-type" evidence="2">
    <location>
        <begin position="14"/>
        <end position="69"/>
    </location>
</feature>
<evidence type="ECO:0000256" key="1">
    <source>
        <dbReference type="SAM" id="MobiDB-lite"/>
    </source>
</evidence>
<dbReference type="GO" id="GO:0046872">
    <property type="term" value="F:metal ion binding"/>
    <property type="evidence" value="ECO:0007669"/>
    <property type="project" value="InterPro"/>
</dbReference>
<dbReference type="Pfam" id="PF02310">
    <property type="entry name" value="B12-binding"/>
    <property type="match status" value="1"/>
</dbReference>
<dbReference type="InterPro" id="IPR006158">
    <property type="entry name" value="Cobalamin-bd"/>
</dbReference>
<dbReference type="GO" id="GO:0003677">
    <property type="term" value="F:DNA binding"/>
    <property type="evidence" value="ECO:0007669"/>
    <property type="project" value="InterPro"/>
</dbReference>
<keyword evidence="5" id="KW-1185">Reference proteome</keyword>
<dbReference type="AlphaFoldDB" id="A0A931MI87"/>
<dbReference type="RefSeq" id="WP_196987374.1">
    <property type="nucleotide sequence ID" value="NZ_JADWYS010000001.1"/>
</dbReference>
<comment type="caution">
    <text evidence="4">The sequence shown here is derived from an EMBL/GenBank/DDBJ whole genome shotgun (WGS) entry which is preliminary data.</text>
</comment>
<dbReference type="InterPro" id="IPR009061">
    <property type="entry name" value="DNA-bd_dom_put_sf"/>
</dbReference>
<dbReference type="GO" id="GO:0031419">
    <property type="term" value="F:cobalamin binding"/>
    <property type="evidence" value="ECO:0007669"/>
    <property type="project" value="InterPro"/>
</dbReference>
<dbReference type="InterPro" id="IPR000551">
    <property type="entry name" value="MerR-type_HTH_dom"/>
</dbReference>
<dbReference type="InterPro" id="IPR036724">
    <property type="entry name" value="Cobalamin-bd_sf"/>
</dbReference>
<dbReference type="InterPro" id="IPR036594">
    <property type="entry name" value="Meth_synthase_dom"/>
</dbReference>
<organism evidence="4 5">
    <name type="scientific">Caenimonas aquaedulcis</name>
    <dbReference type="NCBI Taxonomy" id="2793270"/>
    <lineage>
        <taxon>Bacteria</taxon>
        <taxon>Pseudomonadati</taxon>
        <taxon>Pseudomonadota</taxon>
        <taxon>Betaproteobacteria</taxon>
        <taxon>Burkholderiales</taxon>
        <taxon>Comamonadaceae</taxon>
        <taxon>Caenimonas</taxon>
    </lineage>
</organism>
<dbReference type="CDD" id="cd01104">
    <property type="entry name" value="HTH_MlrA-CarA"/>
    <property type="match status" value="1"/>
</dbReference>
<evidence type="ECO:0000313" key="4">
    <source>
        <dbReference type="EMBL" id="MBG9389584.1"/>
    </source>
</evidence>
<sequence>MNPPAAAPAPPLRSIAEVERETQLPRATLRIWERRYGFPAPSRDDRGERTYPADQVEQLRLMRSLVDQGHRPARLLAAGPAEIRMLAQAAKPSQAPRSAAHAHLLRMLREHDAGAVRAELESRIGAIGLAHFVGVEMPQMNVQVGQAWSDGELEVHEEHLYSDCVYQVVRGAIAQLQKKVRPEAPQVLLTTFPQEHHGLGILMAHAMFALQRCPTVSLGVRLPVAQIVAGARAYRADLVGLSFTPTVNPSHVLRGLEELRGALPPAVRIWAGGNNPALSRREIAGVRFVRDVLAIPHLLAEDFTLPPMD</sequence>
<feature type="compositionally biased region" description="Pro residues" evidence="1">
    <location>
        <begin position="1"/>
        <end position="11"/>
    </location>
</feature>
<feature type="region of interest" description="Disordered" evidence="1">
    <location>
        <begin position="1"/>
        <end position="20"/>
    </location>
</feature>
<reference evidence="4" key="1">
    <citation type="submission" date="2020-11" db="EMBL/GenBank/DDBJ databases">
        <title>Bacterial whole genome sequence for Caenimonas sp. DR4.4.</title>
        <authorList>
            <person name="Le V."/>
            <person name="Ko S.-R."/>
            <person name="Ahn C.-Y."/>
            <person name="Oh H.-M."/>
        </authorList>
    </citation>
    <scope>NUCLEOTIDE SEQUENCE</scope>
    <source>
        <strain evidence="4">DR4.4</strain>
    </source>
</reference>
<dbReference type="PROSITE" id="PS50937">
    <property type="entry name" value="HTH_MERR_2"/>
    <property type="match status" value="1"/>
</dbReference>